<dbReference type="AlphaFoldDB" id="A0A0A8Y4Y4"/>
<reference evidence="1" key="2">
    <citation type="journal article" date="2015" name="Data Brief">
        <title>Shoot transcriptome of the giant reed, Arundo donax.</title>
        <authorList>
            <person name="Barrero R.A."/>
            <person name="Guerrero F.D."/>
            <person name="Moolhuijzen P."/>
            <person name="Goolsby J.A."/>
            <person name="Tidwell J."/>
            <person name="Bellgard S.E."/>
            <person name="Bellgard M.I."/>
        </authorList>
    </citation>
    <scope>NUCLEOTIDE SEQUENCE</scope>
    <source>
        <tissue evidence="1">Shoot tissue taken approximately 20 cm above the soil surface</tissue>
    </source>
</reference>
<protein>
    <submittedName>
        <fullName evidence="1">Uncharacterized protein</fullName>
    </submittedName>
</protein>
<evidence type="ECO:0000313" key="1">
    <source>
        <dbReference type="EMBL" id="JAD21029.1"/>
    </source>
</evidence>
<accession>A0A0A8Y4Y4</accession>
<name>A0A0A8Y4Y4_ARUDO</name>
<proteinExistence type="predicted"/>
<organism evidence="1">
    <name type="scientific">Arundo donax</name>
    <name type="common">Giant reed</name>
    <name type="synonym">Donax arundinaceus</name>
    <dbReference type="NCBI Taxonomy" id="35708"/>
    <lineage>
        <taxon>Eukaryota</taxon>
        <taxon>Viridiplantae</taxon>
        <taxon>Streptophyta</taxon>
        <taxon>Embryophyta</taxon>
        <taxon>Tracheophyta</taxon>
        <taxon>Spermatophyta</taxon>
        <taxon>Magnoliopsida</taxon>
        <taxon>Liliopsida</taxon>
        <taxon>Poales</taxon>
        <taxon>Poaceae</taxon>
        <taxon>PACMAD clade</taxon>
        <taxon>Arundinoideae</taxon>
        <taxon>Arundineae</taxon>
        <taxon>Arundo</taxon>
    </lineage>
</organism>
<reference evidence="1" key="1">
    <citation type="submission" date="2014-09" db="EMBL/GenBank/DDBJ databases">
        <authorList>
            <person name="Magalhaes I.L.F."/>
            <person name="Oliveira U."/>
            <person name="Santos F.R."/>
            <person name="Vidigal T.H.D.A."/>
            <person name="Brescovit A.D."/>
            <person name="Santos A.J."/>
        </authorList>
    </citation>
    <scope>NUCLEOTIDE SEQUENCE</scope>
    <source>
        <tissue evidence="1">Shoot tissue taken approximately 20 cm above the soil surface</tissue>
    </source>
</reference>
<sequence length="40" mass="4114">MATHVPPLFSYGSNLAIASAPRTSPLVRACATPLFALLSA</sequence>
<dbReference type="EMBL" id="GBRH01276866">
    <property type="protein sequence ID" value="JAD21029.1"/>
    <property type="molecule type" value="Transcribed_RNA"/>
</dbReference>